<accession>A0ABM7CYM8</accession>
<evidence type="ECO:0000256" key="1">
    <source>
        <dbReference type="ARBA" id="ARBA00005254"/>
    </source>
</evidence>
<dbReference type="EC" id="4.2.1.-" evidence="3"/>
<sequence>MGVSLFLSASSGKLKENRQAKSRKKTANVCTLRANHTLLTLTCNTVTHRNVRKLTLVKSLHMLKPIVIYAKCVTIPTWTDQLRAAMTASTVTVEYQGETALVTLDRPDKFNALNYEMFLDICRVQKQLKRQRHIRLVIVSGRGSNFSSGLDIKSVIKKPLQPIGLLAKWLPGNANLAQRVSIGWSRLPMPVIAVIEGYCYGGGMQIALGADFRIASPGARLSVMEAKWGLVPDMAGLVSLRNIMPKDKALELTMTARVLDAVEAEGLGLVTWVDEEPMARAQALADELLKRSPDALAAIKFSTHNSWSASIRSLLARESWYQLRLLLGANFRLAGAREQGKTDKPYRPRQRFW</sequence>
<name>A0ABM7CYM8_9GAMM</name>
<dbReference type="GO" id="GO:0016829">
    <property type="term" value="F:lyase activity"/>
    <property type="evidence" value="ECO:0007669"/>
    <property type="project" value="UniProtKB-KW"/>
</dbReference>
<dbReference type="PANTHER" id="PTHR43149">
    <property type="entry name" value="ENOYL-COA HYDRATASE"/>
    <property type="match status" value="1"/>
</dbReference>
<dbReference type="InterPro" id="IPR001753">
    <property type="entry name" value="Enoyl-CoA_hydra/iso"/>
</dbReference>
<reference evidence="4" key="1">
    <citation type="submission" date="2017-03" db="EMBL/GenBank/DDBJ databases">
        <title>Full genome sequence of a non-lethal Shewanella isolate that potentiates virulence of Vibio parahaemolyticus causing acute hepatopancreatic necrosis disease (AHPND) in shrimp.</title>
        <authorList>
            <person name="Prachumwat A."/>
            <person name="Sritunyalucksana K."/>
        </authorList>
    </citation>
    <scope>NUCLEOTIDE SEQUENCE [LARGE SCALE GENOMIC DNA]</scope>
    <source>
        <strain evidence="4">TH2012</strain>
    </source>
</reference>
<proteinExistence type="inferred from homology"/>
<dbReference type="EMBL" id="CP020373">
    <property type="protein sequence ID" value="AZQ09187.1"/>
    <property type="molecule type" value="Genomic_DNA"/>
</dbReference>
<dbReference type="Pfam" id="PF00378">
    <property type="entry name" value="ECH_1"/>
    <property type="match status" value="1"/>
</dbReference>
<dbReference type="SUPFAM" id="SSF52096">
    <property type="entry name" value="ClpP/crotonase"/>
    <property type="match status" value="1"/>
</dbReference>
<dbReference type="NCBIfam" id="NF005699">
    <property type="entry name" value="PRK07509.1"/>
    <property type="match status" value="1"/>
</dbReference>
<dbReference type="PROSITE" id="PS00166">
    <property type="entry name" value="ENOYL_COA_HYDRATASE"/>
    <property type="match status" value="1"/>
</dbReference>
<dbReference type="Proteomes" id="UP000278437">
    <property type="component" value="Chromosome"/>
</dbReference>
<dbReference type="Gene3D" id="3.90.226.10">
    <property type="entry name" value="2-enoyl-CoA Hydratase, Chain A, domain 1"/>
    <property type="match status" value="1"/>
</dbReference>
<dbReference type="PANTHER" id="PTHR43149:SF1">
    <property type="entry name" value="DELTA(3,5)-DELTA(2,4)-DIENOYL-COA ISOMERASE, MITOCHONDRIAL"/>
    <property type="match status" value="1"/>
</dbReference>
<dbReference type="InterPro" id="IPR018376">
    <property type="entry name" value="Enoyl-CoA_hyd/isom_CS"/>
</dbReference>
<evidence type="ECO:0000313" key="4">
    <source>
        <dbReference type="Proteomes" id="UP000278437"/>
    </source>
</evidence>
<dbReference type="InterPro" id="IPR045002">
    <property type="entry name" value="Ech1-like"/>
</dbReference>
<keyword evidence="4" id="KW-1185">Reference proteome</keyword>
<evidence type="ECO:0000313" key="3">
    <source>
        <dbReference type="EMBL" id="AZQ09187.1"/>
    </source>
</evidence>
<gene>
    <name evidence="3" type="primary">caiD_1</name>
    <name evidence="3" type="ORF">STH12_00034</name>
</gene>
<protein>
    <submittedName>
        <fullName evidence="3">Carnitinyl-CoA dehydratase</fullName>
        <ecNumber evidence="3">4.2.1.-</ecNumber>
    </submittedName>
</protein>
<dbReference type="CDD" id="cd06558">
    <property type="entry name" value="crotonase-like"/>
    <property type="match status" value="1"/>
</dbReference>
<evidence type="ECO:0000256" key="2">
    <source>
        <dbReference type="RuleBase" id="RU003707"/>
    </source>
</evidence>
<organism evidence="3 4">
    <name type="scientific">Shewanella khirikhana</name>
    <dbReference type="NCBI Taxonomy" id="1965282"/>
    <lineage>
        <taxon>Bacteria</taxon>
        <taxon>Pseudomonadati</taxon>
        <taxon>Pseudomonadota</taxon>
        <taxon>Gammaproteobacteria</taxon>
        <taxon>Alteromonadales</taxon>
        <taxon>Shewanellaceae</taxon>
        <taxon>Shewanella</taxon>
    </lineage>
</organism>
<dbReference type="InterPro" id="IPR029045">
    <property type="entry name" value="ClpP/crotonase-like_dom_sf"/>
</dbReference>
<keyword evidence="3" id="KW-0456">Lyase</keyword>
<comment type="similarity">
    <text evidence="1 2">Belongs to the enoyl-CoA hydratase/isomerase family.</text>
</comment>